<protein>
    <recommendedName>
        <fullName evidence="6">Probable membrane transporter protein</fullName>
    </recommendedName>
</protein>
<comment type="subcellular location">
    <subcellularLocation>
        <location evidence="6">Cell membrane</location>
        <topology evidence="6">Multi-pass membrane protein</topology>
    </subcellularLocation>
    <subcellularLocation>
        <location evidence="1">Membrane</location>
        <topology evidence="1">Multi-pass membrane protein</topology>
    </subcellularLocation>
</comment>
<dbReference type="EMBL" id="CP101462">
    <property type="protein sequence ID" value="UTT43817.1"/>
    <property type="molecule type" value="Genomic_DNA"/>
</dbReference>
<evidence type="ECO:0000313" key="8">
    <source>
        <dbReference type="Proteomes" id="UP001060325"/>
    </source>
</evidence>
<dbReference type="PANTHER" id="PTHR43701">
    <property type="entry name" value="MEMBRANE TRANSPORTER PROTEIN MJ0441-RELATED"/>
    <property type="match status" value="1"/>
</dbReference>
<evidence type="ECO:0000256" key="2">
    <source>
        <dbReference type="ARBA" id="ARBA00009142"/>
    </source>
</evidence>
<reference evidence="7" key="1">
    <citation type="submission" date="2022-07" db="EMBL/GenBank/DDBJ databases">
        <title>Complete genome of CX2.</title>
        <authorList>
            <person name="Cao G."/>
        </authorList>
    </citation>
    <scope>NUCLEOTIDE SEQUENCE</scope>
    <source>
        <strain evidence="7">CX2</strain>
    </source>
</reference>
<keyword evidence="4 6" id="KW-1133">Transmembrane helix</keyword>
<dbReference type="RefSeq" id="WP_255178168.1">
    <property type="nucleotide sequence ID" value="NZ_CP101462.1"/>
</dbReference>
<feature type="transmembrane region" description="Helical" evidence="6">
    <location>
        <begin position="69"/>
        <end position="87"/>
    </location>
</feature>
<feature type="transmembrane region" description="Helical" evidence="6">
    <location>
        <begin position="172"/>
        <end position="192"/>
    </location>
</feature>
<dbReference type="Proteomes" id="UP001060325">
    <property type="component" value="Chromosome"/>
</dbReference>
<evidence type="ECO:0000313" key="7">
    <source>
        <dbReference type="EMBL" id="UTT43817.1"/>
    </source>
</evidence>
<dbReference type="InterPro" id="IPR051598">
    <property type="entry name" value="TSUP/Inactive_protease-like"/>
</dbReference>
<organism evidence="7 8">
    <name type="scientific">Exiguobacterium aurantiacum</name>
    <dbReference type="NCBI Taxonomy" id="33987"/>
    <lineage>
        <taxon>Bacteria</taxon>
        <taxon>Bacillati</taxon>
        <taxon>Bacillota</taxon>
        <taxon>Bacilli</taxon>
        <taxon>Bacillales</taxon>
        <taxon>Bacillales Family XII. Incertae Sedis</taxon>
        <taxon>Exiguobacterium</taxon>
    </lineage>
</organism>
<evidence type="ECO:0000256" key="4">
    <source>
        <dbReference type="ARBA" id="ARBA00022989"/>
    </source>
</evidence>
<feature type="transmembrane region" description="Helical" evidence="6">
    <location>
        <begin position="99"/>
        <end position="117"/>
    </location>
</feature>
<evidence type="ECO:0000256" key="6">
    <source>
        <dbReference type="RuleBase" id="RU363041"/>
    </source>
</evidence>
<keyword evidence="3 6" id="KW-0812">Transmembrane</keyword>
<feature type="transmembrane region" description="Helical" evidence="6">
    <location>
        <begin position="231"/>
        <end position="248"/>
    </location>
</feature>
<keyword evidence="8" id="KW-1185">Reference proteome</keyword>
<proteinExistence type="inferred from homology"/>
<evidence type="ECO:0000256" key="3">
    <source>
        <dbReference type="ARBA" id="ARBA00022692"/>
    </source>
</evidence>
<dbReference type="Pfam" id="PF01925">
    <property type="entry name" value="TauE"/>
    <property type="match status" value="1"/>
</dbReference>
<evidence type="ECO:0000256" key="5">
    <source>
        <dbReference type="ARBA" id="ARBA00023136"/>
    </source>
</evidence>
<gene>
    <name evidence="7" type="ORF">NMQ00_04750</name>
</gene>
<comment type="similarity">
    <text evidence="2 6">Belongs to the 4-toluene sulfonate uptake permease (TSUP) (TC 2.A.102) family.</text>
</comment>
<keyword evidence="5 6" id="KW-0472">Membrane</keyword>
<feature type="transmembrane region" description="Helical" evidence="6">
    <location>
        <begin position="39"/>
        <end position="57"/>
    </location>
</feature>
<name>A0ABY5FRI7_9BACL</name>
<feature type="transmembrane region" description="Helical" evidence="6">
    <location>
        <begin position="129"/>
        <end position="160"/>
    </location>
</feature>
<feature type="transmembrane region" description="Helical" evidence="6">
    <location>
        <begin position="254"/>
        <end position="273"/>
    </location>
</feature>
<evidence type="ECO:0000256" key="1">
    <source>
        <dbReference type="ARBA" id="ARBA00004141"/>
    </source>
</evidence>
<dbReference type="PANTHER" id="PTHR43701:SF2">
    <property type="entry name" value="MEMBRANE TRANSPORTER PROTEIN YJNA-RELATED"/>
    <property type="match status" value="1"/>
</dbReference>
<dbReference type="InterPro" id="IPR002781">
    <property type="entry name" value="TM_pro_TauE-like"/>
</dbReference>
<sequence>MWSLLFIPLGAIVGALSGFFGIGGGVIIVPVLLFSGYSAAEAVATSLLFVVGTSLFGAKKHTSLGNVSWSTGITVGLTGAVTAQLSSRLVLSISGTYDWLLNLFYLAILSYFAVTLLKKTSKPQKPKKSILLASMMIGAMAGLLSALLGIGGGFIIVPLLVSWLGFSTHRGVGTSLAAVLFISLGGLIGYLPSLSLDYVTPLALVIGAFIGAPIGAALTNRYDDKEISQRLAWLYLAVIASILLDLGATVFPPLAYVSLAVLIVFLAGIALDFRRRITNQNHFS</sequence>
<feature type="transmembrane region" description="Helical" evidence="6">
    <location>
        <begin position="198"/>
        <end position="219"/>
    </location>
</feature>
<accession>A0ABY5FRI7</accession>
<keyword evidence="6" id="KW-1003">Cell membrane</keyword>
<feature type="transmembrane region" description="Helical" evidence="6">
    <location>
        <begin position="6"/>
        <end position="32"/>
    </location>
</feature>